<comment type="caution">
    <text evidence="2">The sequence shown here is derived from an EMBL/GenBank/DDBJ whole genome shotgun (WGS) entry which is preliminary data.</text>
</comment>
<feature type="compositionally biased region" description="Basic and acidic residues" evidence="1">
    <location>
        <begin position="1"/>
        <end position="10"/>
    </location>
</feature>
<evidence type="ECO:0000313" key="2">
    <source>
        <dbReference type="EMBL" id="KAJ7342650.1"/>
    </source>
</evidence>
<feature type="region of interest" description="Disordered" evidence="1">
    <location>
        <begin position="1"/>
        <end position="33"/>
    </location>
</feature>
<dbReference type="Proteomes" id="UP001218218">
    <property type="component" value="Unassembled WGS sequence"/>
</dbReference>
<gene>
    <name evidence="2" type="ORF">DFH08DRAFT_811721</name>
</gene>
<dbReference type="EMBL" id="JARIHO010000025">
    <property type="protein sequence ID" value="KAJ7342650.1"/>
    <property type="molecule type" value="Genomic_DNA"/>
</dbReference>
<evidence type="ECO:0000313" key="3">
    <source>
        <dbReference type="Proteomes" id="UP001218218"/>
    </source>
</evidence>
<feature type="compositionally biased region" description="Polar residues" evidence="1">
    <location>
        <begin position="12"/>
        <end position="30"/>
    </location>
</feature>
<organism evidence="2 3">
    <name type="scientific">Mycena albidolilacea</name>
    <dbReference type="NCBI Taxonomy" id="1033008"/>
    <lineage>
        <taxon>Eukaryota</taxon>
        <taxon>Fungi</taxon>
        <taxon>Dikarya</taxon>
        <taxon>Basidiomycota</taxon>
        <taxon>Agaricomycotina</taxon>
        <taxon>Agaricomycetes</taxon>
        <taxon>Agaricomycetidae</taxon>
        <taxon>Agaricales</taxon>
        <taxon>Marasmiineae</taxon>
        <taxon>Mycenaceae</taxon>
        <taxon>Mycena</taxon>
    </lineage>
</organism>
<proteinExistence type="predicted"/>
<protein>
    <submittedName>
        <fullName evidence="2">Uncharacterized protein</fullName>
    </submittedName>
</protein>
<sequence length="671" mass="73664">MERVPVKDWAKSVNNQTSASAAQPKPSTAGKTCATAKGIGGQQLQKTREALLSESEILWDSSSAEDVRKHLYMKGYSHDDTASFDTLENIVLVLLRIAVEATSVVTADACRAIAILLELCNVNKELCEMSDSIKKILEWTTTANKPTTSWADLDDNTGITITDLNTAAEALTQTVEQQCRDIWNLTERLEKEVMAVVARVEDTVDTTRGPAPAPAADTRANVPTMTPQTYTTVAAVPHPLECAAALANTAARSRQILLERAPDTDQWLVGISEKDMLQKARMAVELMANDGASPPPEGSTFRRMALNLNTTAAATWLKAEMNLFLAAMGGTSLFKNRFFNVLVQFVPISFNPTREGNLCGVKNDNALPKGTLVKVHWVKPAHRRYEGQKVEGRKVYGHKLLAEPIHCLKCQGVGVDHIVAKCPFEHKVCVRGGETHHTDTCNATNNNCACANCRREVMPHRGHRAADCACLVFQKKLQHSLERNHDTKYPYYLIENVADTWNTHDEMNGALRGAGNNPAWKEAQAVQGTHGSGPSAQRLTQPTLEETMAWAASGSGQHPMPLDPRTHPSCVAQIVEPNRPTEMGTDPAGETRWTPTPLPEQWSSEEAAMKEIEEEQEAIRAQSALLASWKAKWKARHPVGPTTITFHDDRVEHAHTMGCPVARGRKPPADK</sequence>
<feature type="region of interest" description="Disordered" evidence="1">
    <location>
        <begin position="578"/>
        <end position="599"/>
    </location>
</feature>
<reference evidence="2" key="1">
    <citation type="submission" date="2023-03" db="EMBL/GenBank/DDBJ databases">
        <title>Massive genome expansion in bonnet fungi (Mycena s.s.) driven by repeated elements and novel gene families across ecological guilds.</title>
        <authorList>
            <consortium name="Lawrence Berkeley National Laboratory"/>
            <person name="Harder C.B."/>
            <person name="Miyauchi S."/>
            <person name="Viragh M."/>
            <person name="Kuo A."/>
            <person name="Thoen E."/>
            <person name="Andreopoulos B."/>
            <person name="Lu D."/>
            <person name="Skrede I."/>
            <person name="Drula E."/>
            <person name="Henrissat B."/>
            <person name="Morin E."/>
            <person name="Kohler A."/>
            <person name="Barry K."/>
            <person name="LaButti K."/>
            <person name="Morin E."/>
            <person name="Salamov A."/>
            <person name="Lipzen A."/>
            <person name="Mereny Z."/>
            <person name="Hegedus B."/>
            <person name="Baldrian P."/>
            <person name="Stursova M."/>
            <person name="Weitz H."/>
            <person name="Taylor A."/>
            <person name="Grigoriev I.V."/>
            <person name="Nagy L.G."/>
            <person name="Martin F."/>
            <person name="Kauserud H."/>
        </authorList>
    </citation>
    <scope>NUCLEOTIDE SEQUENCE</scope>
    <source>
        <strain evidence="2">CBHHK002</strain>
    </source>
</reference>
<keyword evidence="3" id="KW-1185">Reference proteome</keyword>
<accession>A0AAD7EP05</accession>
<evidence type="ECO:0000256" key="1">
    <source>
        <dbReference type="SAM" id="MobiDB-lite"/>
    </source>
</evidence>
<name>A0AAD7EP05_9AGAR</name>
<dbReference type="AlphaFoldDB" id="A0AAD7EP05"/>